<accession>A0A2A2M134</accession>
<evidence type="ECO:0000313" key="2">
    <source>
        <dbReference type="EMBL" id="PAV92119.1"/>
    </source>
</evidence>
<reference evidence="2 3" key="1">
    <citation type="journal article" date="2017" name="Curr. Biol.">
        <title>Genome architecture and evolution of a unichromosomal asexual nematode.</title>
        <authorList>
            <person name="Fradin H."/>
            <person name="Zegar C."/>
            <person name="Gutwein M."/>
            <person name="Lucas J."/>
            <person name="Kovtun M."/>
            <person name="Corcoran D."/>
            <person name="Baugh L.R."/>
            <person name="Kiontke K."/>
            <person name="Gunsalus K."/>
            <person name="Fitch D.H."/>
            <person name="Piano F."/>
        </authorList>
    </citation>
    <scope>NUCLEOTIDE SEQUENCE [LARGE SCALE GENOMIC DNA]</scope>
    <source>
        <strain evidence="2">PF1309</strain>
    </source>
</reference>
<gene>
    <name evidence="2" type="ORF">WR25_10649</name>
</gene>
<organism evidence="2 3">
    <name type="scientific">Diploscapter pachys</name>
    <dbReference type="NCBI Taxonomy" id="2018661"/>
    <lineage>
        <taxon>Eukaryota</taxon>
        <taxon>Metazoa</taxon>
        <taxon>Ecdysozoa</taxon>
        <taxon>Nematoda</taxon>
        <taxon>Chromadorea</taxon>
        <taxon>Rhabditida</taxon>
        <taxon>Rhabditina</taxon>
        <taxon>Rhabditomorpha</taxon>
        <taxon>Rhabditoidea</taxon>
        <taxon>Rhabditidae</taxon>
        <taxon>Diploscapter</taxon>
    </lineage>
</organism>
<sequence length="126" mass="14141">MHNVLLTGILSMANAIRDFTVCYNCYHLGHGKYGLQGIMLNVPSTKTIHPTASVYKTAMAKNICLRVSFGIMSPEIWIGTVGMARAETANVKAWSRFSYGDRDESRTFVRISTSHDHYIHLGLEYI</sequence>
<evidence type="ECO:0000256" key="1">
    <source>
        <dbReference type="SAM" id="SignalP"/>
    </source>
</evidence>
<dbReference type="Proteomes" id="UP000218231">
    <property type="component" value="Unassembled WGS sequence"/>
</dbReference>
<name>A0A2A2M134_9BILA</name>
<dbReference type="EMBL" id="LIAE01006264">
    <property type="protein sequence ID" value="PAV92119.1"/>
    <property type="molecule type" value="Genomic_DNA"/>
</dbReference>
<dbReference type="AlphaFoldDB" id="A0A2A2M134"/>
<keyword evidence="1" id="KW-0732">Signal</keyword>
<comment type="caution">
    <text evidence="2">The sequence shown here is derived from an EMBL/GenBank/DDBJ whole genome shotgun (WGS) entry which is preliminary data.</text>
</comment>
<keyword evidence="3" id="KW-1185">Reference proteome</keyword>
<feature type="signal peptide" evidence="1">
    <location>
        <begin position="1"/>
        <end position="15"/>
    </location>
</feature>
<protein>
    <submittedName>
        <fullName evidence="2">Uncharacterized protein</fullName>
    </submittedName>
</protein>
<proteinExistence type="predicted"/>
<feature type="chain" id="PRO_5013376488" evidence="1">
    <location>
        <begin position="16"/>
        <end position="126"/>
    </location>
</feature>
<evidence type="ECO:0000313" key="3">
    <source>
        <dbReference type="Proteomes" id="UP000218231"/>
    </source>
</evidence>